<sequence length="307" mass="32510">MIRSLLIAGLLPVPAFCLSLDLPASAEMTLEEERPLDSTTIASGPFDGSVVPMADASGTVSVQAWRLQAAGLTTLQILEPLAKQLEAEGFDALYTCESEACGGFDFRFALETLPPPAMHVSLNDFRYLSARKGEDEYAALLVSRTSRAAYLQITSVTTGEPGEDAGLSAAPGAPLVPAEQVAPGSFGERLETAGHVTLGDLTFETGSAQLGEGTYESLAALAEYLESVPNRRVALVGHTDSEGSLDGNIALSRRRAASVLERLATTYGIPRRQLEAHGMGYLAPVASNLTEEGREANRRVEVIVLSE</sequence>
<feature type="domain" description="OmpA-like" evidence="6">
    <location>
        <begin position="191"/>
        <end position="307"/>
    </location>
</feature>
<dbReference type="CDD" id="cd07185">
    <property type="entry name" value="OmpA_C-like"/>
    <property type="match status" value="1"/>
</dbReference>
<dbReference type="InterPro" id="IPR006664">
    <property type="entry name" value="OMP_bac"/>
</dbReference>
<keyword evidence="5" id="KW-0732">Signal</keyword>
<dbReference type="RefSeq" id="WP_140195387.1">
    <property type="nucleotide sequence ID" value="NZ_VFFF01000001.1"/>
</dbReference>
<gene>
    <name evidence="7" type="ORF">FHY64_13510</name>
</gene>
<evidence type="ECO:0000313" key="7">
    <source>
        <dbReference type="EMBL" id="TNY34413.1"/>
    </source>
</evidence>
<evidence type="ECO:0000313" key="8">
    <source>
        <dbReference type="Proteomes" id="UP000314011"/>
    </source>
</evidence>
<dbReference type="PANTHER" id="PTHR30329:SF21">
    <property type="entry name" value="LIPOPROTEIN YIAD-RELATED"/>
    <property type="match status" value="1"/>
</dbReference>
<feature type="signal peptide" evidence="5">
    <location>
        <begin position="1"/>
        <end position="26"/>
    </location>
</feature>
<keyword evidence="8" id="KW-1185">Reference proteome</keyword>
<keyword evidence="3" id="KW-0998">Cell outer membrane</keyword>
<dbReference type="Pfam" id="PF00691">
    <property type="entry name" value="OmpA"/>
    <property type="match status" value="1"/>
</dbReference>
<evidence type="ECO:0000256" key="2">
    <source>
        <dbReference type="ARBA" id="ARBA00023136"/>
    </source>
</evidence>
<evidence type="ECO:0000256" key="4">
    <source>
        <dbReference type="PROSITE-ProRule" id="PRU00473"/>
    </source>
</evidence>
<evidence type="ECO:0000256" key="1">
    <source>
        <dbReference type="ARBA" id="ARBA00004442"/>
    </source>
</evidence>
<reference evidence="7 8" key="1">
    <citation type="submission" date="2019-06" db="EMBL/GenBank/DDBJ databases">
        <title>Genome of new Rhodobacteraceae sp. SM1903.</title>
        <authorList>
            <person name="Ren X."/>
        </authorList>
    </citation>
    <scope>NUCLEOTIDE SEQUENCE [LARGE SCALE GENOMIC DNA]</scope>
    <source>
        <strain evidence="7 8">SM1903</strain>
    </source>
</reference>
<comment type="caution">
    <text evidence="7">The sequence shown here is derived from an EMBL/GenBank/DDBJ whole genome shotgun (WGS) entry which is preliminary data.</text>
</comment>
<proteinExistence type="predicted"/>
<dbReference type="OrthoDB" id="9792021at2"/>
<evidence type="ECO:0000259" key="6">
    <source>
        <dbReference type="PROSITE" id="PS51123"/>
    </source>
</evidence>
<dbReference type="InterPro" id="IPR050330">
    <property type="entry name" value="Bact_OuterMem_StrucFunc"/>
</dbReference>
<dbReference type="AlphaFoldDB" id="A0A5C5GI86"/>
<evidence type="ECO:0000256" key="3">
    <source>
        <dbReference type="ARBA" id="ARBA00023237"/>
    </source>
</evidence>
<dbReference type="InterPro" id="IPR036737">
    <property type="entry name" value="OmpA-like_sf"/>
</dbReference>
<keyword evidence="2 4" id="KW-0472">Membrane</keyword>
<feature type="chain" id="PRO_5022797738" evidence="5">
    <location>
        <begin position="27"/>
        <end position="307"/>
    </location>
</feature>
<dbReference type="SUPFAM" id="SSF103088">
    <property type="entry name" value="OmpA-like"/>
    <property type="match status" value="1"/>
</dbReference>
<dbReference type="Gene3D" id="3.30.1330.60">
    <property type="entry name" value="OmpA-like domain"/>
    <property type="match status" value="1"/>
</dbReference>
<dbReference type="PROSITE" id="PS51123">
    <property type="entry name" value="OMPA_2"/>
    <property type="match status" value="1"/>
</dbReference>
<dbReference type="GO" id="GO:0009279">
    <property type="term" value="C:cell outer membrane"/>
    <property type="evidence" value="ECO:0007669"/>
    <property type="project" value="UniProtKB-SubCell"/>
</dbReference>
<dbReference type="PANTHER" id="PTHR30329">
    <property type="entry name" value="STATOR ELEMENT OF FLAGELLAR MOTOR COMPLEX"/>
    <property type="match status" value="1"/>
</dbReference>
<name>A0A5C5GI86_9RHOB</name>
<dbReference type="Proteomes" id="UP000314011">
    <property type="component" value="Unassembled WGS sequence"/>
</dbReference>
<evidence type="ECO:0000256" key="5">
    <source>
        <dbReference type="SAM" id="SignalP"/>
    </source>
</evidence>
<dbReference type="PRINTS" id="PR01021">
    <property type="entry name" value="OMPADOMAIN"/>
</dbReference>
<protein>
    <submittedName>
        <fullName evidence="7">OmpA family protein</fullName>
    </submittedName>
</protein>
<dbReference type="InterPro" id="IPR006665">
    <property type="entry name" value="OmpA-like"/>
</dbReference>
<comment type="subcellular location">
    <subcellularLocation>
        <location evidence="1">Cell outer membrane</location>
    </subcellularLocation>
</comment>
<organism evidence="7 8">
    <name type="scientific">Pelagovum pacificum</name>
    <dbReference type="NCBI Taxonomy" id="2588711"/>
    <lineage>
        <taxon>Bacteria</taxon>
        <taxon>Pseudomonadati</taxon>
        <taxon>Pseudomonadota</taxon>
        <taxon>Alphaproteobacteria</taxon>
        <taxon>Rhodobacterales</taxon>
        <taxon>Paracoccaceae</taxon>
        <taxon>Pelagovum</taxon>
    </lineage>
</organism>
<accession>A0A5C5GI86</accession>
<dbReference type="EMBL" id="VFFF01000001">
    <property type="protein sequence ID" value="TNY34413.1"/>
    <property type="molecule type" value="Genomic_DNA"/>
</dbReference>